<gene>
    <name evidence="1" type="ORF">WG66_6105</name>
</gene>
<proteinExistence type="predicted"/>
<sequence length="101" mass="11726">MSSTLQRMKQTDNETMIMEAREQRTIQAKINDSEGNKSDTHTSLSGTATPLDWFPFQLAREELLIVNREVASRLVEQQPLRDECWTNEQMSTHPDDFNQAR</sequence>
<dbReference type="Proteomes" id="UP000054988">
    <property type="component" value="Unassembled WGS sequence"/>
</dbReference>
<name>A0A0W0FYI0_MONRR</name>
<evidence type="ECO:0000313" key="2">
    <source>
        <dbReference type="Proteomes" id="UP000054988"/>
    </source>
</evidence>
<comment type="caution">
    <text evidence="1">The sequence shown here is derived from an EMBL/GenBank/DDBJ whole genome shotgun (WGS) entry which is preliminary data.</text>
</comment>
<organism evidence="1 2">
    <name type="scientific">Moniliophthora roreri</name>
    <name type="common">Frosty pod rot fungus</name>
    <name type="synonym">Monilia roreri</name>
    <dbReference type="NCBI Taxonomy" id="221103"/>
    <lineage>
        <taxon>Eukaryota</taxon>
        <taxon>Fungi</taxon>
        <taxon>Dikarya</taxon>
        <taxon>Basidiomycota</taxon>
        <taxon>Agaricomycotina</taxon>
        <taxon>Agaricomycetes</taxon>
        <taxon>Agaricomycetidae</taxon>
        <taxon>Agaricales</taxon>
        <taxon>Marasmiineae</taxon>
        <taxon>Marasmiaceae</taxon>
        <taxon>Moniliophthora</taxon>
    </lineage>
</organism>
<protein>
    <submittedName>
        <fullName evidence="1">Uncharacterized protein</fullName>
    </submittedName>
</protein>
<reference evidence="1 2" key="1">
    <citation type="submission" date="2015-12" db="EMBL/GenBank/DDBJ databases">
        <title>Draft genome sequence of Moniliophthora roreri, the causal agent of frosty pod rot of cacao.</title>
        <authorList>
            <person name="Aime M.C."/>
            <person name="Diaz-Valderrama J.R."/>
            <person name="Kijpornyongpan T."/>
            <person name="Phillips-Mora W."/>
        </authorList>
    </citation>
    <scope>NUCLEOTIDE SEQUENCE [LARGE SCALE GENOMIC DNA]</scope>
    <source>
        <strain evidence="1 2">MCA 2952</strain>
    </source>
</reference>
<dbReference type="EMBL" id="LATX01001488">
    <property type="protein sequence ID" value="KTB41322.1"/>
    <property type="molecule type" value="Genomic_DNA"/>
</dbReference>
<dbReference type="AlphaFoldDB" id="A0A0W0FYI0"/>
<accession>A0A0W0FYI0</accession>
<evidence type="ECO:0000313" key="1">
    <source>
        <dbReference type="EMBL" id="KTB41322.1"/>
    </source>
</evidence>